<comment type="caution">
    <text evidence="2">The sequence shown here is derived from an EMBL/GenBank/DDBJ whole genome shotgun (WGS) entry which is preliminary data.</text>
</comment>
<keyword evidence="1" id="KW-0472">Membrane</keyword>
<dbReference type="InterPro" id="IPR025270">
    <property type="entry name" value="DUF4044"/>
</dbReference>
<dbReference type="EMBL" id="BMDD01000001">
    <property type="protein sequence ID" value="GGH72399.1"/>
    <property type="molecule type" value="Genomic_DNA"/>
</dbReference>
<name>A0ABQ1ZND1_9BACL</name>
<evidence type="ECO:0000313" key="3">
    <source>
        <dbReference type="Proteomes" id="UP000605427"/>
    </source>
</evidence>
<keyword evidence="1" id="KW-0812">Transmembrane</keyword>
<dbReference type="Proteomes" id="UP000605427">
    <property type="component" value="Unassembled WGS sequence"/>
</dbReference>
<dbReference type="InterPro" id="IPR049722">
    <property type="entry name" value="Prli42-like"/>
</dbReference>
<proteinExistence type="predicted"/>
<dbReference type="NCBIfam" id="NF033880">
    <property type="entry name" value="Prli42"/>
    <property type="match status" value="1"/>
</dbReference>
<organism evidence="2 3">
    <name type="scientific">Saccharibacillus endophyticus</name>
    <dbReference type="NCBI Taxonomy" id="2060666"/>
    <lineage>
        <taxon>Bacteria</taxon>
        <taxon>Bacillati</taxon>
        <taxon>Bacillota</taxon>
        <taxon>Bacilli</taxon>
        <taxon>Bacillales</taxon>
        <taxon>Paenibacillaceae</taxon>
        <taxon>Saccharibacillus</taxon>
    </lineage>
</organism>
<protein>
    <recommendedName>
        <fullName evidence="4">DUF4044 domain-containing protein</fullName>
    </recommendedName>
</protein>
<reference evidence="3" key="1">
    <citation type="journal article" date="2019" name="Int. J. Syst. Evol. Microbiol.">
        <title>The Global Catalogue of Microorganisms (GCM) 10K type strain sequencing project: providing services to taxonomists for standard genome sequencing and annotation.</title>
        <authorList>
            <consortium name="The Broad Institute Genomics Platform"/>
            <consortium name="The Broad Institute Genome Sequencing Center for Infectious Disease"/>
            <person name="Wu L."/>
            <person name="Ma J."/>
        </authorList>
    </citation>
    <scope>NUCLEOTIDE SEQUENCE [LARGE SCALE GENOMIC DNA]</scope>
    <source>
        <strain evidence="3">CCM 8702</strain>
    </source>
</reference>
<gene>
    <name evidence="2" type="ORF">GCM10007362_10480</name>
</gene>
<evidence type="ECO:0008006" key="4">
    <source>
        <dbReference type="Google" id="ProtNLM"/>
    </source>
</evidence>
<sequence length="56" mass="6807">MYFSVSLFYLNCLYTYIHEKRLEGFMQNKKWFKIFIWLMIVAMVGSVFLGLLQVFV</sequence>
<accession>A0ABQ1ZND1</accession>
<dbReference type="Pfam" id="PF13253">
    <property type="entry name" value="DUF4044"/>
    <property type="match status" value="1"/>
</dbReference>
<evidence type="ECO:0000256" key="1">
    <source>
        <dbReference type="SAM" id="Phobius"/>
    </source>
</evidence>
<feature type="transmembrane region" description="Helical" evidence="1">
    <location>
        <begin position="34"/>
        <end position="55"/>
    </location>
</feature>
<keyword evidence="3" id="KW-1185">Reference proteome</keyword>
<evidence type="ECO:0000313" key="2">
    <source>
        <dbReference type="EMBL" id="GGH72399.1"/>
    </source>
</evidence>
<keyword evidence="1" id="KW-1133">Transmembrane helix</keyword>